<keyword evidence="3" id="KW-1185">Reference proteome</keyword>
<sequence>MERKTEKSFQLSAGRQRLLAETIRELKQEGRLDEEKLAMQHGTTSIYRHSLNVAYTSLWMMERWQIRLEPKSLVRGALLHDYFLYDWHQKDSAHRLHGFRHPKTALGNAQRDYHLNWKEKNIIARHMFPLIPVPPQCREAWIVCLADKWCALGETVEPMFHVKHFK</sequence>
<dbReference type="SUPFAM" id="SSF109604">
    <property type="entry name" value="HD-domain/PDEase-like"/>
    <property type="match status" value="1"/>
</dbReference>
<dbReference type="Proteomes" id="UP000241048">
    <property type="component" value="Unassembled WGS sequence"/>
</dbReference>
<dbReference type="Pfam" id="PF01966">
    <property type="entry name" value="HD"/>
    <property type="match status" value="1"/>
</dbReference>
<dbReference type="AlphaFoldDB" id="A0A2T3FS63"/>
<evidence type="ECO:0000313" key="3">
    <source>
        <dbReference type="Proteomes" id="UP000241048"/>
    </source>
</evidence>
<dbReference type="Gene3D" id="1.10.3210.10">
    <property type="entry name" value="Hypothetical protein af1432"/>
    <property type="match status" value="1"/>
</dbReference>
<accession>A0A2T3FS63</accession>
<reference evidence="2 3" key="1">
    <citation type="submission" date="2018-03" db="EMBL/GenBank/DDBJ databases">
        <title>Lachnoclostridium SNUG30386 gen.nov., sp.nov., isolated from human faeces.</title>
        <authorList>
            <person name="Seo B."/>
            <person name="Jeon K."/>
            <person name="Ko G."/>
        </authorList>
    </citation>
    <scope>NUCLEOTIDE SEQUENCE [LARGE SCALE GENOMIC DNA]</scope>
    <source>
        <strain evidence="2 3">SNUG30386</strain>
    </source>
</reference>
<evidence type="ECO:0000259" key="1">
    <source>
        <dbReference type="Pfam" id="PF01966"/>
    </source>
</evidence>
<dbReference type="InterPro" id="IPR006674">
    <property type="entry name" value="HD_domain"/>
</dbReference>
<proteinExistence type="predicted"/>
<organism evidence="2 3">
    <name type="scientific">Clostridium fessum</name>
    <dbReference type="NCBI Taxonomy" id="2126740"/>
    <lineage>
        <taxon>Bacteria</taxon>
        <taxon>Bacillati</taxon>
        <taxon>Bacillota</taxon>
        <taxon>Clostridia</taxon>
        <taxon>Eubacteriales</taxon>
        <taxon>Clostridiaceae</taxon>
        <taxon>Clostridium</taxon>
    </lineage>
</organism>
<dbReference type="EMBL" id="PYLO01000002">
    <property type="protein sequence ID" value="PST38091.1"/>
    <property type="molecule type" value="Genomic_DNA"/>
</dbReference>
<evidence type="ECO:0000313" key="2">
    <source>
        <dbReference type="EMBL" id="PST38091.1"/>
    </source>
</evidence>
<feature type="domain" description="HD" evidence="1">
    <location>
        <begin position="47"/>
        <end position="148"/>
    </location>
</feature>
<name>A0A2T3FS63_9CLOT</name>
<comment type="caution">
    <text evidence="2">The sequence shown here is derived from an EMBL/GenBank/DDBJ whole genome shotgun (WGS) entry which is preliminary data.</text>
</comment>
<protein>
    <recommendedName>
        <fullName evidence="1">HD domain-containing protein</fullName>
    </recommendedName>
</protein>
<gene>
    <name evidence="2" type="ORF">C7U56_09185</name>
</gene>